<gene>
    <name evidence="2" type="ORF">QE152_g11224</name>
</gene>
<evidence type="ECO:0000313" key="2">
    <source>
        <dbReference type="EMBL" id="KAK9736849.1"/>
    </source>
</evidence>
<dbReference type="GO" id="GO:0005802">
    <property type="term" value="C:trans-Golgi network"/>
    <property type="evidence" value="ECO:0007669"/>
    <property type="project" value="TreeGrafter"/>
</dbReference>
<accession>A0AAW1LM81</accession>
<dbReference type="Proteomes" id="UP001458880">
    <property type="component" value="Unassembled WGS sequence"/>
</dbReference>
<comment type="caution">
    <text evidence="2">The sequence shown here is derived from an EMBL/GenBank/DDBJ whole genome shotgun (WGS) entry which is preliminary data.</text>
</comment>
<reference evidence="2 3" key="1">
    <citation type="journal article" date="2024" name="BMC Genomics">
        <title>De novo assembly and annotation of Popillia japonica's genome with initial clues to its potential as an invasive pest.</title>
        <authorList>
            <person name="Cucini C."/>
            <person name="Boschi S."/>
            <person name="Funari R."/>
            <person name="Cardaioli E."/>
            <person name="Iannotti N."/>
            <person name="Marturano G."/>
            <person name="Paoli F."/>
            <person name="Bruttini M."/>
            <person name="Carapelli A."/>
            <person name="Frati F."/>
            <person name="Nardi F."/>
        </authorList>
    </citation>
    <scope>NUCLEOTIDE SEQUENCE [LARGE SCALE GENOMIC DNA]</scope>
    <source>
        <strain evidence="2">DMR45628</strain>
    </source>
</reference>
<dbReference type="InterPro" id="IPR028010">
    <property type="entry name" value="GSAP_C_dom"/>
</dbReference>
<organism evidence="2 3">
    <name type="scientific">Popillia japonica</name>
    <name type="common">Japanese beetle</name>
    <dbReference type="NCBI Taxonomy" id="7064"/>
    <lineage>
        <taxon>Eukaryota</taxon>
        <taxon>Metazoa</taxon>
        <taxon>Ecdysozoa</taxon>
        <taxon>Arthropoda</taxon>
        <taxon>Hexapoda</taxon>
        <taxon>Insecta</taxon>
        <taxon>Pterygota</taxon>
        <taxon>Neoptera</taxon>
        <taxon>Endopterygota</taxon>
        <taxon>Coleoptera</taxon>
        <taxon>Polyphaga</taxon>
        <taxon>Scarabaeiformia</taxon>
        <taxon>Scarabaeidae</taxon>
        <taxon>Rutelinae</taxon>
        <taxon>Popillia</taxon>
    </lineage>
</organism>
<dbReference type="EMBL" id="JASPKY010000108">
    <property type="protein sequence ID" value="KAK9736849.1"/>
    <property type="molecule type" value="Genomic_DNA"/>
</dbReference>
<evidence type="ECO:0000259" key="1">
    <source>
        <dbReference type="Pfam" id="PF14959"/>
    </source>
</evidence>
<sequence>MVLMVDNIGAKLCQIVTNENVPGETKEWRLLGQEEDGSLLFTWIEENTNRILRSCIGLYNYPKNKLERIFTFNKPLNVVQASINAGRTILAYVLKHKNDKDVFTYRPYLVRLEDYSVCDLNIERSKQIMLQFLLSKHSILNENQTERLLLLIHEECILQYQIRKTSDFHLESFIVESIVRIFIWAQWDAKHQTLYYIHFRKPVKSILDVEDAESNGVKMSPMLSGLQFHDDLPHESVLNIPLNLPHLSPVPSPSCGVYEDDTVPLRVHNCSLDLIVLTNSEGAVCICHHYLYEPGEPEKSMEEHNENTVHFAYTVTILHHSCVIHCIIPGIPWKKAKLIRPVFKLYDDYMLVYIPEICTHLLDIGFSHDPSCHIITTAREIPGLDLERTCLTLVDTLGNYSVLNMPTLDIIDLRVSTEQLAETFKKTTSLENKLSIIHYLLVHKNETENVIELLSHEIEQPFSTGLPQLFREFLIGSSYASVQRNLPSDASQLINLLPVTMQSIGSNFEAMIGNKTITLSQDTLWNASMMLLSPQQRVTPYRPDIWVKLWERLMKNSKGKQKFKPSQVVEKLLVSLVCYQPEALSRSSTPMSPATSLTFSTSNLPKDLSTLKNSIDSLPFYEMESCTASKQEHIISVNLRELSMHLLKQSTDNRVTCFQWQTQTPMHVHAVATRYIGAQLEQSRYLCQALCKICTRSIKWEEKGFVFIDLLPDDLRFVLFTTLEQYYLAAESIAFPVPLGFTSFFTFLGYRTLKFNTFLQYVQRNVFELQIDVMKIIMADILDTKKGVERKLTLLSLLPRMRAKRLLNQWSHPVSLMIRAREHSMNVLSGVEAANAKPQILQKTKNYQLGNEIMYRHGLAAFPTGDRLSPLDTFLDLLTAKASLNELDFGLLIEATITSTDDFL</sequence>
<dbReference type="GO" id="GO:1902004">
    <property type="term" value="P:positive regulation of amyloid-beta formation"/>
    <property type="evidence" value="ECO:0007669"/>
    <property type="project" value="TreeGrafter"/>
</dbReference>
<proteinExistence type="predicted"/>
<feature type="domain" description="Gamma-secretase-activating protein C-terminal" evidence="1">
    <location>
        <begin position="687"/>
        <end position="792"/>
    </location>
</feature>
<keyword evidence="3" id="KW-1185">Reference proteome</keyword>
<protein>
    <submittedName>
        <fullName evidence="2">Gamma-Secretase-activating protein C-term</fullName>
    </submittedName>
</protein>
<name>A0AAW1LM81_POPJA</name>
<dbReference type="Pfam" id="PF14959">
    <property type="entry name" value="GSAP-16"/>
    <property type="match status" value="1"/>
</dbReference>
<dbReference type="InterPro" id="IPR026172">
    <property type="entry name" value="GSAP_fam"/>
</dbReference>
<dbReference type="PANTHER" id="PTHR13630">
    <property type="entry name" value="GAMMA-SECRETASE-ACTIVATING PROTEIN"/>
    <property type="match status" value="1"/>
</dbReference>
<dbReference type="PANTHER" id="PTHR13630:SF1">
    <property type="entry name" value="GAMMA-SECRETASE-ACTIVATING PROTEIN"/>
    <property type="match status" value="1"/>
</dbReference>
<evidence type="ECO:0000313" key="3">
    <source>
        <dbReference type="Proteomes" id="UP001458880"/>
    </source>
</evidence>
<dbReference type="AlphaFoldDB" id="A0AAW1LM81"/>